<evidence type="ECO:0000313" key="3">
    <source>
        <dbReference type="Proteomes" id="UP000030686"/>
    </source>
</evidence>
<dbReference type="AlphaFoldDB" id="W6QG17"/>
<dbReference type="Proteomes" id="UP000030686">
    <property type="component" value="Unassembled WGS sequence"/>
</dbReference>
<reference evidence="2" key="1">
    <citation type="journal article" date="2014" name="Nat. Commun.">
        <title>Multiple recent horizontal transfers of a large genomic region in cheese making fungi.</title>
        <authorList>
            <person name="Cheeseman K."/>
            <person name="Ropars J."/>
            <person name="Renault P."/>
            <person name="Dupont J."/>
            <person name="Gouzy J."/>
            <person name="Branca A."/>
            <person name="Abraham A.L."/>
            <person name="Ceppi M."/>
            <person name="Conseiller E."/>
            <person name="Debuchy R."/>
            <person name="Malagnac F."/>
            <person name="Goarin A."/>
            <person name="Silar P."/>
            <person name="Lacoste S."/>
            <person name="Sallet E."/>
            <person name="Bensimon A."/>
            <person name="Giraud T."/>
            <person name="Brygoo Y."/>
        </authorList>
    </citation>
    <scope>NUCLEOTIDE SEQUENCE [LARGE SCALE GENOMIC DNA]</scope>
    <source>
        <strain evidence="2">FM164</strain>
    </source>
</reference>
<accession>W6QG17</accession>
<keyword evidence="1" id="KW-1133">Transmembrane helix</keyword>
<feature type="transmembrane region" description="Helical" evidence="1">
    <location>
        <begin position="35"/>
        <end position="56"/>
    </location>
</feature>
<name>W6QG17_PENRF</name>
<proteinExistence type="predicted"/>
<gene>
    <name evidence="2" type="ORF">PROQFM164_S04g000226</name>
</gene>
<protein>
    <submittedName>
        <fullName evidence="2">Genomic scaffold, ProqFM164S04</fullName>
    </submittedName>
</protein>
<dbReference type="EMBL" id="HG792018">
    <property type="protein sequence ID" value="CDM35345.1"/>
    <property type="molecule type" value="Genomic_DNA"/>
</dbReference>
<organism evidence="2 3">
    <name type="scientific">Penicillium roqueforti (strain FM164)</name>
    <dbReference type="NCBI Taxonomy" id="1365484"/>
    <lineage>
        <taxon>Eukaryota</taxon>
        <taxon>Fungi</taxon>
        <taxon>Dikarya</taxon>
        <taxon>Ascomycota</taxon>
        <taxon>Pezizomycotina</taxon>
        <taxon>Eurotiomycetes</taxon>
        <taxon>Eurotiomycetidae</taxon>
        <taxon>Eurotiales</taxon>
        <taxon>Aspergillaceae</taxon>
        <taxon>Penicillium</taxon>
    </lineage>
</organism>
<sequence length="62" mass="6750">MLRDKPRAILHGQCCNAPGVSPYNLESARTKRADVISLATFILALVIASSTGYCLAPARRYQ</sequence>
<evidence type="ECO:0000256" key="1">
    <source>
        <dbReference type="SAM" id="Phobius"/>
    </source>
</evidence>
<keyword evidence="1" id="KW-0812">Transmembrane</keyword>
<evidence type="ECO:0000313" key="2">
    <source>
        <dbReference type="EMBL" id="CDM35345.1"/>
    </source>
</evidence>
<keyword evidence="3" id="KW-1185">Reference proteome</keyword>
<keyword evidence="1" id="KW-0472">Membrane</keyword>